<feature type="domain" description="Transposase IS66 zinc-finger binding" evidence="1">
    <location>
        <begin position="9"/>
        <end position="43"/>
    </location>
</feature>
<keyword evidence="2" id="KW-0862">Zinc</keyword>
<keyword evidence="3" id="KW-1185">Reference proteome</keyword>
<dbReference type="EMBL" id="JAJGQJ010000148">
    <property type="protein sequence ID" value="MCC4622683.1"/>
    <property type="molecule type" value="Genomic_DNA"/>
</dbReference>
<dbReference type="GO" id="GO:0008270">
    <property type="term" value="F:zinc ion binding"/>
    <property type="evidence" value="ECO:0007669"/>
    <property type="project" value="UniProtKB-KW"/>
</dbReference>
<dbReference type="Pfam" id="PF13005">
    <property type="entry name" value="zf-IS66"/>
    <property type="match status" value="1"/>
</dbReference>
<dbReference type="RefSeq" id="WP_160170363.1">
    <property type="nucleotide sequence ID" value="NZ_CAWLZN010000001.1"/>
</dbReference>
<comment type="caution">
    <text evidence="2">The sequence shown here is derived from an EMBL/GenBank/DDBJ whole genome shotgun (WGS) entry which is preliminary data.</text>
</comment>
<protein>
    <submittedName>
        <fullName evidence="2">IS66 family transposase zinc-finger binding domain-containing protein</fullName>
    </submittedName>
</protein>
<dbReference type="InterPro" id="IPR024474">
    <property type="entry name" value="Znf_dom_IS66"/>
</dbReference>
<gene>
    <name evidence="2" type="ORF">LL965_22610</name>
</gene>
<reference evidence="2 3" key="1">
    <citation type="submission" date="2021-10" db="EMBL/GenBank/DDBJ databases">
        <title>Genome sequencing of Xanthomonas strains from NCPPB.</title>
        <authorList>
            <person name="Hussein R."/>
            <person name="Harrison J."/>
            <person name="Studholme D.J."/>
            <person name="Vicente J."/>
            <person name="Grant M."/>
        </authorList>
    </citation>
    <scope>NUCLEOTIDE SEQUENCE [LARGE SCALE GENOMIC DNA]</scope>
    <source>
        <strain evidence="2 3">NCPPB 101</strain>
    </source>
</reference>
<evidence type="ECO:0000313" key="2">
    <source>
        <dbReference type="EMBL" id="MCC4622683.1"/>
    </source>
</evidence>
<evidence type="ECO:0000259" key="1">
    <source>
        <dbReference type="Pfam" id="PF13005"/>
    </source>
</evidence>
<dbReference type="Proteomes" id="UP001199206">
    <property type="component" value="Unassembled WGS sequence"/>
</dbReference>
<name>A0ABS8HKH3_9XANT</name>
<proteinExistence type="predicted"/>
<organism evidence="2 3">
    <name type="scientific">Xanthomonas cassavae CFBP 4642</name>
    <dbReference type="NCBI Taxonomy" id="1219375"/>
    <lineage>
        <taxon>Bacteria</taxon>
        <taxon>Pseudomonadati</taxon>
        <taxon>Pseudomonadota</taxon>
        <taxon>Gammaproteobacteria</taxon>
        <taxon>Lysobacterales</taxon>
        <taxon>Lysobacteraceae</taxon>
        <taxon>Xanthomonas</taxon>
    </lineage>
</organism>
<keyword evidence="2" id="KW-0479">Metal-binding</keyword>
<evidence type="ECO:0000313" key="3">
    <source>
        <dbReference type="Proteomes" id="UP001199206"/>
    </source>
</evidence>
<keyword evidence="2" id="KW-0863">Zinc-finger</keyword>
<sequence length="72" mass="7724">MHQAAVPGLVPISEHVSGTLSCKPLQFYVKRQVYLQYACRACEQVVAEPVAAAIIERGQADASVLAQVAITK</sequence>
<accession>A0ABS8HKH3</accession>